<proteinExistence type="predicted"/>
<reference evidence="1" key="1">
    <citation type="submission" date="2017-06" db="EMBL/GenBank/DDBJ databases">
        <authorList>
            <person name="Assis F.L."/>
            <person name="Abrahao J.S."/>
            <person name="Silva L."/>
            <person name="Khalil J.B."/>
            <person name="Rodrigues R."/>
            <person name="Silva L.S."/>
            <person name="Boratto P."/>
            <person name="Andrade M."/>
            <person name="Kroon E.G."/>
            <person name="Ribeiro B."/>
            <person name="Bergier I."/>
            <person name="Seligmann H."/>
            <person name="Ghigo E."/>
            <person name="Colson P."/>
            <person name="Levasseur A."/>
            <person name="Raoult D."/>
            <person name="Scola B.L."/>
        </authorList>
    </citation>
    <scope>NUCLEOTIDE SEQUENCE</scope>
    <source>
        <strain evidence="1">Deep ocean</strain>
    </source>
</reference>
<sequence>MENIPTSVTTIVNLSLFTRWLSNLDSFVTLVLANHHPVVVAYFRNKMSEFLKYVVEFGKQASPELCMQFYNNLLARQHRDFIIIHNSLIQAYVAAEIKAHQQLLEKQQEEAKFQQIVDAIKNLSLGLDEMDAEHFSATVTTVPTATFFTATTSPVVSLTSIQTQAPFSSERSKFVVDGMNILARILDAINGTPEDLGFMNESRTAKQHQFNSDVDKIRAFEYAKLFFSKAVPAGSHIIFVIKEFGSPTQWKSFLTDFADTFLDKTIGLPHDYELCVALPEYHGDGECDDRLVARLAILYDAHIISNDKYRSMPDHWDNASTYHCYEDKNQINTAPILDSIDEELDVADLENVPRIDYKFWVGSKDIFTGLSDLCMSVIEVN</sequence>
<dbReference type="RefSeq" id="YP_010780210.1">
    <property type="nucleotide sequence ID" value="NC_075038.1"/>
</dbReference>
<dbReference type="GeneID" id="80516901"/>
<accession>A0A6N1NNE2</accession>
<evidence type="ECO:0000313" key="1">
    <source>
        <dbReference type="EMBL" id="QKU33603.1"/>
    </source>
</evidence>
<protein>
    <submittedName>
        <fullName evidence="1">Uncharacterized protein</fullName>
    </submittedName>
</protein>
<dbReference type="EMBL" id="MF405918">
    <property type="protein sequence ID" value="QKU33603.1"/>
    <property type="molecule type" value="Genomic_DNA"/>
</dbReference>
<dbReference type="KEGG" id="vg:80516901"/>
<reference evidence="1" key="2">
    <citation type="journal article" date="2018" name="Nat. Commun.">
        <title>Tailed giant Tupanvirus possesses the most complete translational apparatus of the known virosphere.</title>
        <authorList>
            <person name="Abrahao J."/>
            <person name="Silva L."/>
            <person name="Silva L.S."/>
            <person name="Khalil J.Y.B."/>
            <person name="Rodrigues R."/>
            <person name="Arantes T."/>
            <person name="Assis F."/>
            <person name="Boratto P."/>
            <person name="Andrade M."/>
            <person name="Kroon E.G."/>
            <person name="Ribeiro B."/>
            <person name="Bergier I."/>
            <person name="Seligmann H."/>
            <person name="Ghigo E."/>
            <person name="Colson P."/>
            <person name="Levasseur A."/>
            <person name="Kroemer G."/>
            <person name="Raoult D."/>
            <person name="La Scola B."/>
        </authorList>
    </citation>
    <scope>NUCLEOTIDE SEQUENCE [LARGE SCALE GENOMIC DNA]</scope>
    <source>
        <strain evidence="1">Deep ocean</strain>
    </source>
</reference>
<name>A0A6N1NNE2_9VIRU</name>
<organism evidence="1">
    <name type="scientific">Tupanvirus deep ocean</name>
    <dbReference type="NCBI Taxonomy" id="2126984"/>
    <lineage>
        <taxon>Viruses</taxon>
        <taxon>Varidnaviria</taxon>
        <taxon>Bamfordvirae</taxon>
        <taxon>Nucleocytoviricota</taxon>
        <taxon>Megaviricetes</taxon>
        <taxon>Imitervirales</taxon>
        <taxon>Mimiviridae</taxon>
        <taxon>Megamimivirinae</taxon>
        <taxon>Tupanvirus</taxon>
        <taxon>Tupanvirus altamarinense</taxon>
    </lineage>
</organism>